<dbReference type="Gene3D" id="2.30.29.30">
    <property type="entry name" value="Pleckstrin-homology domain (PH domain)/Phosphotyrosine-binding domain (PTB)"/>
    <property type="match status" value="1"/>
</dbReference>
<dbReference type="Proteomes" id="UP000002852">
    <property type="component" value="Unassembled WGS sequence"/>
</dbReference>
<evidence type="ECO:0000313" key="2">
    <source>
        <dbReference type="Ensembl" id="ENSXMAP00000021019.1"/>
    </source>
</evidence>
<dbReference type="AlphaFoldDB" id="A0A3B5PSM8"/>
<dbReference type="InParanoid" id="A0A3B5PSM8"/>
<reference evidence="2" key="4">
    <citation type="submission" date="2025-09" db="UniProtKB">
        <authorList>
            <consortium name="Ensembl"/>
        </authorList>
    </citation>
    <scope>IDENTIFICATION</scope>
    <source>
        <strain evidence="2">JP 163 A</strain>
    </source>
</reference>
<dbReference type="PROSITE" id="PS50057">
    <property type="entry name" value="FERM_3"/>
    <property type="match status" value="1"/>
</dbReference>
<organism evidence="2 3">
    <name type="scientific">Xiphophorus maculatus</name>
    <name type="common">Southern platyfish</name>
    <name type="synonym">Platypoecilus maculatus</name>
    <dbReference type="NCBI Taxonomy" id="8083"/>
    <lineage>
        <taxon>Eukaryota</taxon>
        <taxon>Metazoa</taxon>
        <taxon>Chordata</taxon>
        <taxon>Craniata</taxon>
        <taxon>Vertebrata</taxon>
        <taxon>Euteleostomi</taxon>
        <taxon>Actinopterygii</taxon>
        <taxon>Neopterygii</taxon>
        <taxon>Teleostei</taxon>
        <taxon>Neoteleostei</taxon>
        <taxon>Acanthomorphata</taxon>
        <taxon>Ovalentaria</taxon>
        <taxon>Atherinomorphae</taxon>
        <taxon>Cyprinodontiformes</taxon>
        <taxon>Poeciliidae</taxon>
        <taxon>Poeciliinae</taxon>
        <taxon>Xiphophorus</taxon>
    </lineage>
</organism>
<proteinExistence type="predicted"/>
<protein>
    <recommendedName>
        <fullName evidence="1">FERM domain-containing protein</fullName>
    </recommendedName>
</protein>
<dbReference type="InterPro" id="IPR011993">
    <property type="entry name" value="PH-like_dom_sf"/>
</dbReference>
<dbReference type="SUPFAM" id="SSF50729">
    <property type="entry name" value="PH domain-like"/>
    <property type="match status" value="1"/>
</dbReference>
<dbReference type="Ensembl" id="ENSXMAT00000032168.1">
    <property type="protein sequence ID" value="ENSXMAP00000021019.1"/>
    <property type="gene ID" value="ENSXMAG00000021959.1"/>
</dbReference>
<name>A0A3B5PSM8_XIPMA</name>
<keyword evidence="3" id="KW-1185">Reference proteome</keyword>
<dbReference type="InterPro" id="IPR000299">
    <property type="entry name" value="FERM_domain"/>
</dbReference>
<evidence type="ECO:0000313" key="3">
    <source>
        <dbReference type="Proteomes" id="UP000002852"/>
    </source>
</evidence>
<reference evidence="3" key="2">
    <citation type="journal article" date="2013" name="Nat. Genet.">
        <title>The genome of the platyfish, Xiphophorus maculatus, provides insights into evolutionary adaptation and several complex traits.</title>
        <authorList>
            <person name="Schartl M."/>
            <person name="Walter R.B."/>
            <person name="Shen Y."/>
            <person name="Garcia T."/>
            <person name="Catchen J."/>
            <person name="Amores A."/>
            <person name="Braasch I."/>
            <person name="Chalopin D."/>
            <person name="Volff J.N."/>
            <person name="Lesch K.P."/>
            <person name="Bisazza A."/>
            <person name="Minx P."/>
            <person name="Hillier L."/>
            <person name="Wilson R.K."/>
            <person name="Fuerstenberg S."/>
            <person name="Boore J."/>
            <person name="Searle S."/>
            <person name="Postlethwait J.H."/>
            <person name="Warren W.C."/>
        </authorList>
    </citation>
    <scope>NUCLEOTIDE SEQUENCE [LARGE SCALE GENOMIC DNA]</scope>
    <source>
        <strain evidence="3">JP 163 A</strain>
    </source>
</reference>
<evidence type="ECO:0000259" key="1">
    <source>
        <dbReference type="PROSITE" id="PS50057"/>
    </source>
</evidence>
<sequence>MFGVTYFKMKDKKEAELWLGVDEVRVKIYPKDNK</sequence>
<reference evidence="2" key="3">
    <citation type="submission" date="2025-08" db="UniProtKB">
        <authorList>
            <consortium name="Ensembl"/>
        </authorList>
    </citation>
    <scope>IDENTIFICATION</scope>
    <source>
        <strain evidence="2">JP 163 A</strain>
    </source>
</reference>
<reference evidence="3" key="1">
    <citation type="submission" date="2012-01" db="EMBL/GenBank/DDBJ databases">
        <authorList>
            <person name="Walter R."/>
            <person name="Schartl M."/>
            <person name="Warren W."/>
        </authorList>
    </citation>
    <scope>NUCLEOTIDE SEQUENCE [LARGE SCALE GENOMIC DNA]</scope>
    <source>
        <strain evidence="3">JP 163 A</strain>
    </source>
</reference>
<feature type="domain" description="FERM" evidence="1">
    <location>
        <begin position="1"/>
        <end position="34"/>
    </location>
</feature>
<accession>A0A3B5PSM8</accession>
<dbReference type="GeneTree" id="ENSGT00940000179508"/>